<proteinExistence type="predicted"/>
<dbReference type="EMBL" id="CAJVPQ010019982">
    <property type="protein sequence ID" value="CAG8755192.1"/>
    <property type="molecule type" value="Genomic_DNA"/>
</dbReference>
<sequence length="133" mass="15312">DELSDCHDSDDDWYNDEFENLKQISQTVFNVIIKNAKLPISFTNKRLLVYIRNSERTQRRKKLAAKTATAEQEGFKLALEDLKKLIANKSLILQVKTQLQLIMQYINLRLSGLKRMNASKTLAISIKKGDNQA</sequence>
<evidence type="ECO:0000313" key="2">
    <source>
        <dbReference type="Proteomes" id="UP000789570"/>
    </source>
</evidence>
<evidence type="ECO:0000313" key="1">
    <source>
        <dbReference type="EMBL" id="CAG8755192.1"/>
    </source>
</evidence>
<protein>
    <submittedName>
        <fullName evidence="1">16277_t:CDS:1</fullName>
    </submittedName>
</protein>
<reference evidence="1" key="1">
    <citation type="submission" date="2021-06" db="EMBL/GenBank/DDBJ databases">
        <authorList>
            <person name="Kallberg Y."/>
            <person name="Tangrot J."/>
            <person name="Rosling A."/>
        </authorList>
    </citation>
    <scope>NUCLEOTIDE SEQUENCE</scope>
    <source>
        <strain evidence="1">UK204</strain>
    </source>
</reference>
<comment type="caution">
    <text evidence="1">The sequence shown here is derived from an EMBL/GenBank/DDBJ whole genome shotgun (WGS) entry which is preliminary data.</text>
</comment>
<feature type="non-terminal residue" evidence="1">
    <location>
        <position position="133"/>
    </location>
</feature>
<dbReference type="AlphaFoldDB" id="A0A9N9NS45"/>
<dbReference type="Proteomes" id="UP000789570">
    <property type="component" value="Unassembled WGS sequence"/>
</dbReference>
<name>A0A9N9NS45_9GLOM</name>
<gene>
    <name evidence="1" type="ORF">FCALED_LOCUS16564</name>
</gene>
<dbReference type="OrthoDB" id="2390061at2759"/>
<accession>A0A9N9NS45</accession>
<keyword evidence="2" id="KW-1185">Reference proteome</keyword>
<organism evidence="1 2">
    <name type="scientific">Funneliformis caledonium</name>
    <dbReference type="NCBI Taxonomy" id="1117310"/>
    <lineage>
        <taxon>Eukaryota</taxon>
        <taxon>Fungi</taxon>
        <taxon>Fungi incertae sedis</taxon>
        <taxon>Mucoromycota</taxon>
        <taxon>Glomeromycotina</taxon>
        <taxon>Glomeromycetes</taxon>
        <taxon>Glomerales</taxon>
        <taxon>Glomeraceae</taxon>
        <taxon>Funneliformis</taxon>
    </lineage>
</organism>